<evidence type="ECO:0000256" key="5">
    <source>
        <dbReference type="ARBA" id="ARBA00023136"/>
    </source>
</evidence>
<gene>
    <name evidence="7" type="ORF">C7383_10345</name>
</gene>
<feature type="transmembrane region" description="Helical" evidence="6">
    <location>
        <begin position="94"/>
        <end position="113"/>
    </location>
</feature>
<evidence type="ECO:0000256" key="2">
    <source>
        <dbReference type="ARBA" id="ARBA00022475"/>
    </source>
</evidence>
<feature type="transmembrane region" description="Helical" evidence="6">
    <location>
        <begin position="407"/>
        <end position="427"/>
    </location>
</feature>
<dbReference type="InterPro" id="IPR050833">
    <property type="entry name" value="Poly_Biosynth_Transport"/>
</dbReference>
<feature type="transmembrane region" description="Helical" evidence="6">
    <location>
        <begin position="166"/>
        <end position="183"/>
    </location>
</feature>
<dbReference type="AlphaFoldDB" id="A0AB73T6G5"/>
<sequence>MTANSRIEKTQYNFIYSLINNIMVTILGFVTRSIFVSSLGTTYLGLNGLFTNVLSLLSLAELGIGSAITFSLYKPIAENDSEKIKSLMGLYKKAYQMIGWIIFLLGCAVIPVLKYIVKFDSEIKINYYLIYFMFLINSVMSYWFFAYRSVIIYANQEGYITTKVETLFNILSSLLQFIVILLWKNYYLYLILPIILNVIKNIIISKIAGKKYPIINEKDILPLRKEERTGIFENVFALSLFRISGVVYGATDNIIISTWIGTSIVGIVSNYTMIIQLVTSYVSMFFQSMYASIGNLNASETREYKFVVFRRLQLLNFWIYCYCTICLGCFLNPCIKIWLGSQYCLQNSTVILLSMVFLVPGLNNVINIYKDACGLFKEVQFRALATAVLNLLVSVVLVNIIGLNGVFLGTIVAYLTTIYVVDPRVVFKKVFAERVSLYYWDLVKKMGLFILMFFVFFHLVAQINIENWIELFLVYFIVSILTNAILFLIYRRTKEFEYLISILKNTLQRVKKIYKN</sequence>
<feature type="transmembrane region" description="Helical" evidence="6">
    <location>
        <begin position="12"/>
        <end position="30"/>
    </location>
</feature>
<dbReference type="PANTHER" id="PTHR30250:SF26">
    <property type="entry name" value="PSMA PROTEIN"/>
    <property type="match status" value="1"/>
</dbReference>
<feature type="transmembrane region" description="Helical" evidence="6">
    <location>
        <begin position="125"/>
        <end position="145"/>
    </location>
</feature>
<keyword evidence="3 6" id="KW-0812">Transmembrane</keyword>
<accession>A0AB73T6G5</accession>
<feature type="transmembrane region" description="Helical" evidence="6">
    <location>
        <begin position="350"/>
        <end position="369"/>
    </location>
</feature>
<dbReference type="PANTHER" id="PTHR30250">
    <property type="entry name" value="PST FAMILY PREDICTED COLANIC ACID TRANSPORTER"/>
    <property type="match status" value="1"/>
</dbReference>
<evidence type="ECO:0000313" key="8">
    <source>
        <dbReference type="Proteomes" id="UP000245412"/>
    </source>
</evidence>
<dbReference type="GO" id="GO:0005886">
    <property type="term" value="C:plasma membrane"/>
    <property type="evidence" value="ECO:0007669"/>
    <property type="project" value="UniProtKB-SubCell"/>
</dbReference>
<evidence type="ECO:0000313" key="7">
    <source>
        <dbReference type="EMBL" id="PWJ77204.1"/>
    </source>
</evidence>
<keyword evidence="2" id="KW-1003">Cell membrane</keyword>
<evidence type="ECO:0000256" key="4">
    <source>
        <dbReference type="ARBA" id="ARBA00022989"/>
    </source>
</evidence>
<dbReference type="RefSeq" id="WP_109625322.1">
    <property type="nucleotide sequence ID" value="NZ_JANKBI010000002.1"/>
</dbReference>
<keyword evidence="5 6" id="KW-0472">Membrane</keyword>
<comment type="subcellular location">
    <subcellularLocation>
        <location evidence="1">Cell membrane</location>
        <topology evidence="1">Multi-pass membrane protein</topology>
    </subcellularLocation>
</comment>
<protein>
    <submittedName>
        <fullName evidence="7">O-antigen/teichoic acid export membrane protein</fullName>
    </submittedName>
</protein>
<keyword evidence="4 6" id="KW-1133">Transmembrane helix</keyword>
<feature type="transmembrane region" description="Helical" evidence="6">
    <location>
        <begin position="189"/>
        <end position="209"/>
    </location>
</feature>
<reference evidence="7 8" key="1">
    <citation type="submission" date="2018-05" db="EMBL/GenBank/DDBJ databases">
        <authorList>
            <person name="Goeker M."/>
            <person name="Huntemann M."/>
            <person name="Clum A."/>
            <person name="Pillay M."/>
            <person name="Palaniappan K."/>
            <person name="Varghese N."/>
            <person name="Mikhailova N."/>
            <person name="Stamatis D."/>
            <person name="Reddy T."/>
            <person name="Daum C."/>
            <person name="Shapiro N."/>
            <person name="Ivanova N."/>
            <person name="Kyrpides N."/>
            <person name="Woyke T."/>
        </authorList>
    </citation>
    <scope>NUCLEOTIDE SEQUENCE [LARGE SCALE GENOMIC DNA]</scope>
    <source>
        <strain evidence="7 8">DSM 26524</strain>
    </source>
</reference>
<feature type="transmembrane region" description="Helical" evidence="6">
    <location>
        <begin position="50"/>
        <end position="73"/>
    </location>
</feature>
<organism evidence="7 8">
    <name type="scientific">Murimonas intestini</name>
    <dbReference type="NCBI Taxonomy" id="1337051"/>
    <lineage>
        <taxon>Bacteria</taxon>
        <taxon>Bacillati</taxon>
        <taxon>Bacillota</taxon>
        <taxon>Clostridia</taxon>
        <taxon>Lachnospirales</taxon>
        <taxon>Lachnospiraceae</taxon>
        <taxon>Murimonas</taxon>
    </lineage>
</organism>
<proteinExistence type="predicted"/>
<feature type="transmembrane region" description="Helical" evidence="6">
    <location>
        <begin position="271"/>
        <end position="293"/>
    </location>
</feature>
<dbReference type="EMBL" id="QGGY01000003">
    <property type="protein sequence ID" value="PWJ77204.1"/>
    <property type="molecule type" value="Genomic_DNA"/>
</dbReference>
<keyword evidence="8" id="KW-1185">Reference proteome</keyword>
<evidence type="ECO:0000256" key="6">
    <source>
        <dbReference type="SAM" id="Phobius"/>
    </source>
</evidence>
<comment type="caution">
    <text evidence="7">The sequence shown here is derived from an EMBL/GenBank/DDBJ whole genome shotgun (WGS) entry which is preliminary data.</text>
</comment>
<dbReference type="Proteomes" id="UP000245412">
    <property type="component" value="Unassembled WGS sequence"/>
</dbReference>
<feature type="transmembrane region" description="Helical" evidence="6">
    <location>
        <begin position="314"/>
        <end position="338"/>
    </location>
</feature>
<name>A0AB73T6G5_9FIRM</name>
<feature type="transmembrane region" description="Helical" evidence="6">
    <location>
        <begin position="471"/>
        <end position="490"/>
    </location>
</feature>
<evidence type="ECO:0000256" key="3">
    <source>
        <dbReference type="ARBA" id="ARBA00022692"/>
    </source>
</evidence>
<feature type="transmembrane region" description="Helical" evidence="6">
    <location>
        <begin position="448"/>
        <end position="465"/>
    </location>
</feature>
<evidence type="ECO:0000256" key="1">
    <source>
        <dbReference type="ARBA" id="ARBA00004651"/>
    </source>
</evidence>
<feature type="transmembrane region" description="Helical" evidence="6">
    <location>
        <begin position="381"/>
        <end position="401"/>
    </location>
</feature>